<name>A0A832Z037_9CREN</name>
<evidence type="ECO:0000313" key="2">
    <source>
        <dbReference type="Proteomes" id="UP000605805"/>
    </source>
</evidence>
<evidence type="ECO:0000313" key="1">
    <source>
        <dbReference type="EMBL" id="HIP57426.1"/>
    </source>
</evidence>
<dbReference type="Proteomes" id="UP000605805">
    <property type="component" value="Unassembled WGS sequence"/>
</dbReference>
<feature type="non-terminal residue" evidence="1">
    <location>
        <position position="65"/>
    </location>
</feature>
<dbReference type="EMBL" id="DQTV01000099">
    <property type="protein sequence ID" value="HIP57426.1"/>
    <property type="molecule type" value="Genomic_DNA"/>
</dbReference>
<proteinExistence type="predicted"/>
<reference evidence="1" key="1">
    <citation type="journal article" date="2020" name="ISME J.">
        <title>Gammaproteobacteria mediating utilization of methyl-, sulfur- and petroleum organic compounds in deep ocean hydrothermal plumes.</title>
        <authorList>
            <person name="Zhou Z."/>
            <person name="Liu Y."/>
            <person name="Pan J."/>
            <person name="Cron B.R."/>
            <person name="Toner B.M."/>
            <person name="Anantharaman K."/>
            <person name="Breier J.A."/>
            <person name="Dick G.J."/>
            <person name="Li M."/>
        </authorList>
    </citation>
    <scope>NUCLEOTIDE SEQUENCE</scope>
    <source>
        <strain evidence="1">SZUA-1435</strain>
    </source>
</reference>
<dbReference type="AlphaFoldDB" id="A0A832Z037"/>
<protein>
    <submittedName>
        <fullName evidence="1">Uncharacterized protein</fullName>
    </submittedName>
</protein>
<sequence>MVRVNKLVLVTAKHMPQHKYFVDIAKEFASKLGVDLEIREEDYVFLNEHGEKDEFGMAWLPQLFI</sequence>
<accession>A0A832Z037</accession>
<comment type="caution">
    <text evidence="1">The sequence shown here is derived from an EMBL/GenBank/DDBJ whole genome shotgun (WGS) entry which is preliminary data.</text>
</comment>
<organism evidence="1 2">
    <name type="scientific">Ignisphaera aggregans</name>
    <dbReference type="NCBI Taxonomy" id="334771"/>
    <lineage>
        <taxon>Archaea</taxon>
        <taxon>Thermoproteota</taxon>
        <taxon>Thermoprotei</taxon>
        <taxon>Desulfurococcales</taxon>
        <taxon>Desulfurococcaceae</taxon>
        <taxon>Ignisphaera</taxon>
    </lineage>
</organism>
<gene>
    <name evidence="1" type="ORF">EYH02_05105</name>
</gene>